<dbReference type="EMBL" id="VFYP01000012">
    <property type="protein sequence ID" value="TPP03690.1"/>
    <property type="molecule type" value="Genomic_DNA"/>
</dbReference>
<protein>
    <submittedName>
        <fullName evidence="1">Uncharacterized protein</fullName>
    </submittedName>
</protein>
<organism evidence="1 2">
    <name type="scientific">Rhizobium glycinendophyticum</name>
    <dbReference type="NCBI Taxonomy" id="2589807"/>
    <lineage>
        <taxon>Bacteria</taxon>
        <taxon>Pseudomonadati</taxon>
        <taxon>Pseudomonadota</taxon>
        <taxon>Alphaproteobacteria</taxon>
        <taxon>Hyphomicrobiales</taxon>
        <taxon>Rhizobiaceae</taxon>
        <taxon>Rhizobium/Agrobacterium group</taxon>
        <taxon>Rhizobium</taxon>
    </lineage>
</organism>
<dbReference type="RefSeq" id="WP_208758271.1">
    <property type="nucleotide sequence ID" value="NZ_VFYP01000012.1"/>
</dbReference>
<keyword evidence="2" id="KW-1185">Reference proteome</keyword>
<dbReference type="Proteomes" id="UP000316429">
    <property type="component" value="Unassembled WGS sequence"/>
</dbReference>
<name>A0A504TQR3_9HYPH</name>
<evidence type="ECO:0000313" key="1">
    <source>
        <dbReference type="EMBL" id="TPP03690.1"/>
    </source>
</evidence>
<evidence type="ECO:0000313" key="2">
    <source>
        <dbReference type="Proteomes" id="UP000316429"/>
    </source>
</evidence>
<comment type="caution">
    <text evidence="1">The sequence shown here is derived from an EMBL/GenBank/DDBJ whole genome shotgun (WGS) entry which is preliminary data.</text>
</comment>
<dbReference type="AlphaFoldDB" id="A0A504TQR3"/>
<sequence>MNKAICFVLTLSHPSDASLRTARQTIGDGRPACMGSPTQPQNNVFKKRKQANACQLLNNIALS</sequence>
<accession>A0A504TQR3</accession>
<proteinExistence type="predicted"/>
<gene>
    <name evidence="1" type="ORF">FJQ55_23250</name>
</gene>
<reference evidence="1 2" key="1">
    <citation type="submission" date="2019-06" db="EMBL/GenBank/DDBJ databases">
        <title>Rhizobium sp. CL12 isolated from roots of soybean.</title>
        <authorList>
            <person name="Wang C."/>
        </authorList>
    </citation>
    <scope>NUCLEOTIDE SEQUENCE [LARGE SCALE GENOMIC DNA]</scope>
    <source>
        <strain evidence="1 2">CL12</strain>
    </source>
</reference>